<name>A0A369YIH5_9PAST</name>
<proteinExistence type="predicted"/>
<reference evidence="1 2" key="1">
    <citation type="submission" date="2018-05" db="EMBL/GenBank/DDBJ databases">
        <title>Draft Genome Sequences for a Diverse set of 7 Haemophilus Species.</title>
        <authorList>
            <person name="Nichols M."/>
            <person name="Topaz N."/>
            <person name="Wang X."/>
            <person name="Wang X."/>
            <person name="Boxrud D."/>
        </authorList>
    </citation>
    <scope>NUCLEOTIDE SEQUENCE [LARGE SCALE GENOMIC DNA]</scope>
    <source>
        <strain evidence="1 2">C2002001239</strain>
    </source>
</reference>
<dbReference type="AlphaFoldDB" id="A0A369YIH5"/>
<evidence type="ECO:0000313" key="1">
    <source>
        <dbReference type="EMBL" id="RDE73628.1"/>
    </source>
</evidence>
<gene>
    <name evidence="1" type="ORF">DPV93_00280</name>
</gene>
<dbReference type="PROSITE" id="PS51257">
    <property type="entry name" value="PROKAR_LIPOPROTEIN"/>
    <property type="match status" value="1"/>
</dbReference>
<evidence type="ECO:0000313" key="2">
    <source>
        <dbReference type="Proteomes" id="UP000253872"/>
    </source>
</evidence>
<dbReference type="InterPro" id="IPR035279">
    <property type="entry name" value="DUF5358"/>
</dbReference>
<protein>
    <recommendedName>
        <fullName evidence="3">Lipoprotein</fullName>
    </recommendedName>
</protein>
<dbReference type="RefSeq" id="WP_007524406.1">
    <property type="nucleotide sequence ID" value="NZ_CAURJL010000012.1"/>
</dbReference>
<dbReference type="STRING" id="1035839.GCA_000238795_00133"/>
<dbReference type="Proteomes" id="UP000253872">
    <property type="component" value="Unassembled WGS sequence"/>
</dbReference>
<dbReference type="EMBL" id="QEPN01000001">
    <property type="protein sequence ID" value="RDE73628.1"/>
    <property type="molecule type" value="Genomic_DNA"/>
</dbReference>
<comment type="caution">
    <text evidence="1">The sequence shown here is derived from an EMBL/GenBank/DDBJ whole genome shotgun (WGS) entry which is preliminary data.</text>
</comment>
<dbReference type="Pfam" id="PF17311">
    <property type="entry name" value="DUF5358"/>
    <property type="match status" value="1"/>
</dbReference>
<organism evidence="1 2">
    <name type="scientific">Haemophilus sputorum</name>
    <dbReference type="NCBI Taxonomy" id="1078480"/>
    <lineage>
        <taxon>Bacteria</taxon>
        <taxon>Pseudomonadati</taxon>
        <taxon>Pseudomonadota</taxon>
        <taxon>Gammaproteobacteria</taxon>
        <taxon>Pasteurellales</taxon>
        <taxon>Pasteurellaceae</taxon>
        <taxon>Haemophilus</taxon>
    </lineage>
</organism>
<accession>A0A369YIH5</accession>
<sequence length="147" mass="16978">MLKKLFTVSILFFLTACGNEVTNYPNAKYKITDKEVKKYILELNNREQCIYPQLAGLSYEQAEAQVYSKQSDAEKKTWDYMSNRLLSEIIGDNYAFLEQDEDSANYFIEKHHRLNNQKAKVDPKACAVFKEDFESFLEGARGCGCSK</sequence>
<evidence type="ECO:0008006" key="3">
    <source>
        <dbReference type="Google" id="ProtNLM"/>
    </source>
</evidence>